<sequence>MAYNHHINTTREIEKMNNKSNEVTKVKSHIAENNYDESLGLGLGLNSRKVVVNGITGFHSRCVIAKPVIGFESRCVFVGGVL</sequence>
<gene>
    <name evidence="1" type="ORF">COMCHNHJ_00010</name>
</gene>
<organism evidence="1 2">
    <name type="scientific">Escherichia phage vB_EcoS-26020II</name>
    <dbReference type="NCBI Taxonomy" id="2576514"/>
    <lineage>
        <taxon>Viruses</taxon>
        <taxon>Duplodnaviria</taxon>
        <taxon>Heunggongvirae</taxon>
        <taxon>Uroviricota</taxon>
        <taxon>Caudoviricetes</taxon>
        <taxon>Drexlerviridae</taxon>
        <taxon>Braunvirinae</taxon>
        <taxon>Veterinaerplatzvirus</taxon>
        <taxon>Veterinaerplatzvirus vv12210I</taxon>
    </lineage>
</organism>
<dbReference type="EMBL" id="MK907252">
    <property type="protein sequence ID" value="QDJ99271.1"/>
    <property type="molecule type" value="Genomic_DNA"/>
</dbReference>
<protein>
    <submittedName>
        <fullName evidence="1">Uncharacterized protein</fullName>
    </submittedName>
</protein>
<accession>A0A5P1M4X9</accession>
<reference evidence="1 2" key="1">
    <citation type="journal article" date="2019" name="Front. Microbiol.">
        <title>Natural Occurrence of Escherichia coli-Infecting Bacteriophages in Clinical Samples.</title>
        <authorList>
            <person name="Pacifico C."/>
            <person name="Hilbert M."/>
            <person name="Sofka D."/>
            <person name="Dinhopl N."/>
            <person name="Pap I.-J."/>
            <person name="Aspoeck C."/>
            <person name="Carrico J.A."/>
            <person name="Hilbert F."/>
        </authorList>
    </citation>
    <scope>NUCLEOTIDE SEQUENCE [LARGE SCALE GENOMIC DNA]</scope>
</reference>
<dbReference type="Proteomes" id="UP000410775">
    <property type="component" value="Segment"/>
</dbReference>
<proteinExistence type="predicted"/>
<evidence type="ECO:0000313" key="2">
    <source>
        <dbReference type="Proteomes" id="UP000410775"/>
    </source>
</evidence>
<evidence type="ECO:0000313" key="1">
    <source>
        <dbReference type="EMBL" id="QDJ99271.1"/>
    </source>
</evidence>
<name>A0A5P1M4X9_9CAUD</name>